<dbReference type="PROSITE" id="PS50102">
    <property type="entry name" value="RRM"/>
    <property type="match status" value="1"/>
</dbReference>
<dbReference type="RefSeq" id="WP_009196936.1">
    <property type="nucleotide sequence ID" value="NZ_AODQ01000125.1"/>
</dbReference>
<organism evidence="4 5">
    <name type="scientific">Cesiribacter andamanensis AMV16</name>
    <dbReference type="NCBI Taxonomy" id="1279009"/>
    <lineage>
        <taxon>Bacteria</taxon>
        <taxon>Pseudomonadati</taxon>
        <taxon>Bacteroidota</taxon>
        <taxon>Cytophagia</taxon>
        <taxon>Cytophagales</taxon>
        <taxon>Cesiribacteraceae</taxon>
        <taxon>Cesiribacter</taxon>
    </lineage>
</organism>
<dbReference type="Gene3D" id="3.30.70.330">
    <property type="match status" value="1"/>
</dbReference>
<evidence type="ECO:0000259" key="3">
    <source>
        <dbReference type="PROSITE" id="PS50102"/>
    </source>
</evidence>
<dbReference type="eggNOG" id="COG0724">
    <property type="taxonomic scope" value="Bacteria"/>
</dbReference>
<dbReference type="Proteomes" id="UP000011910">
    <property type="component" value="Unassembled WGS sequence"/>
</dbReference>
<dbReference type="STRING" id="1279009.ADICEAN_03555"/>
<keyword evidence="1" id="KW-0694">RNA-binding</keyword>
<dbReference type="InterPro" id="IPR052462">
    <property type="entry name" value="SLIRP/GR-RBP-like"/>
</dbReference>
<proteinExistence type="predicted"/>
<dbReference type="InterPro" id="IPR012677">
    <property type="entry name" value="Nucleotide-bd_a/b_plait_sf"/>
</dbReference>
<evidence type="ECO:0000313" key="5">
    <source>
        <dbReference type="Proteomes" id="UP000011910"/>
    </source>
</evidence>
<accession>M7N205</accession>
<dbReference type="Pfam" id="PF00076">
    <property type="entry name" value="RRM_1"/>
    <property type="match status" value="1"/>
</dbReference>
<dbReference type="PANTHER" id="PTHR48027">
    <property type="entry name" value="HETEROGENEOUS NUCLEAR RIBONUCLEOPROTEIN 87F-RELATED"/>
    <property type="match status" value="1"/>
</dbReference>
<dbReference type="AlphaFoldDB" id="M7N205"/>
<comment type="caution">
    <text evidence="4">The sequence shown here is derived from an EMBL/GenBank/DDBJ whole genome shotgun (WGS) entry which is preliminary data.</text>
</comment>
<dbReference type="GO" id="GO:0003723">
    <property type="term" value="F:RNA binding"/>
    <property type="evidence" value="ECO:0007669"/>
    <property type="project" value="UniProtKB-KW"/>
</dbReference>
<name>M7N205_9BACT</name>
<evidence type="ECO:0000256" key="2">
    <source>
        <dbReference type="SAM" id="MobiDB-lite"/>
    </source>
</evidence>
<dbReference type="SMART" id="SM00360">
    <property type="entry name" value="RRM"/>
    <property type="match status" value="1"/>
</dbReference>
<evidence type="ECO:0000313" key="4">
    <source>
        <dbReference type="EMBL" id="EMR01327.1"/>
    </source>
</evidence>
<gene>
    <name evidence="4" type="ORF">ADICEAN_03555</name>
</gene>
<evidence type="ECO:0000256" key="1">
    <source>
        <dbReference type="ARBA" id="ARBA00022884"/>
    </source>
</evidence>
<dbReference type="SUPFAM" id="SSF54928">
    <property type="entry name" value="RNA-binding domain, RBD"/>
    <property type="match status" value="1"/>
</dbReference>
<feature type="region of interest" description="Disordered" evidence="2">
    <location>
        <begin position="75"/>
        <end position="101"/>
    </location>
</feature>
<keyword evidence="5" id="KW-1185">Reference proteome</keyword>
<dbReference type="EMBL" id="AODQ01000125">
    <property type="protein sequence ID" value="EMR01327.1"/>
    <property type="molecule type" value="Genomic_DNA"/>
</dbReference>
<reference evidence="4 5" key="1">
    <citation type="journal article" date="2013" name="Genome Announc.">
        <title>Draft Genome Sequence of Cesiribacter andamanensis Strain AMV16T, Isolated from a Soil Sample from a Mud Volcano in the Andaman Islands, India.</title>
        <authorList>
            <person name="Shivaji S."/>
            <person name="Ara S."/>
            <person name="Begum Z."/>
            <person name="Srinivas T.N."/>
            <person name="Singh A."/>
            <person name="Kumar Pinnaka A."/>
        </authorList>
    </citation>
    <scope>NUCLEOTIDE SEQUENCE [LARGE SCALE GENOMIC DNA]</scope>
    <source>
        <strain evidence="4 5">AMV16</strain>
    </source>
</reference>
<dbReference type="OrthoDB" id="9798855at2"/>
<dbReference type="InterPro" id="IPR035979">
    <property type="entry name" value="RBD_domain_sf"/>
</dbReference>
<feature type="domain" description="RRM" evidence="3">
    <location>
        <begin position="1"/>
        <end position="79"/>
    </location>
</feature>
<protein>
    <submittedName>
        <fullName evidence="4">Polyadenylate binding protein</fullName>
    </submittedName>
</protein>
<dbReference type="InterPro" id="IPR000504">
    <property type="entry name" value="RRM_dom"/>
</dbReference>
<sequence length="101" mass="11382">MNIFVAKLNFKTKEESLRQLFEEFGEVSSVKIVTDHETGKSKGFGFVEMPNDDEAQNAIDELNESQFDNATIVVNKARPKEARPPRSNSGGGSWGDNKRRY</sequence>